<dbReference type="AlphaFoldDB" id="A0A402B4W3"/>
<accession>A0A402B4W3</accession>
<gene>
    <name evidence="1" type="ORF">KDA_18650</name>
</gene>
<dbReference type="EMBL" id="BIFT01000001">
    <property type="protein sequence ID" value="GCE26381.1"/>
    <property type="molecule type" value="Genomic_DNA"/>
</dbReference>
<evidence type="ECO:0000313" key="1">
    <source>
        <dbReference type="EMBL" id="GCE26381.1"/>
    </source>
</evidence>
<comment type="caution">
    <text evidence="1">The sequence shown here is derived from an EMBL/GenBank/DDBJ whole genome shotgun (WGS) entry which is preliminary data.</text>
</comment>
<dbReference type="Proteomes" id="UP000287171">
    <property type="component" value="Unassembled WGS sequence"/>
</dbReference>
<organism evidence="1 2">
    <name type="scientific">Dictyobacter alpinus</name>
    <dbReference type="NCBI Taxonomy" id="2014873"/>
    <lineage>
        <taxon>Bacteria</taxon>
        <taxon>Bacillati</taxon>
        <taxon>Chloroflexota</taxon>
        <taxon>Ktedonobacteria</taxon>
        <taxon>Ktedonobacterales</taxon>
        <taxon>Dictyobacteraceae</taxon>
        <taxon>Dictyobacter</taxon>
    </lineage>
</organism>
<proteinExistence type="predicted"/>
<reference evidence="2" key="1">
    <citation type="submission" date="2018-12" db="EMBL/GenBank/DDBJ databases">
        <title>Tengunoibacter tsumagoiensis gen. nov., sp. nov., Dictyobacter kobayashii sp. nov., D. alpinus sp. nov., and D. joshuensis sp. nov. and description of Dictyobacteraceae fam. nov. within the order Ktedonobacterales isolated from Tengu-no-mugimeshi.</title>
        <authorList>
            <person name="Wang C.M."/>
            <person name="Zheng Y."/>
            <person name="Sakai Y."/>
            <person name="Toyoda A."/>
            <person name="Minakuchi Y."/>
            <person name="Abe K."/>
            <person name="Yokota A."/>
            <person name="Yabe S."/>
        </authorList>
    </citation>
    <scope>NUCLEOTIDE SEQUENCE [LARGE SCALE GENOMIC DNA]</scope>
    <source>
        <strain evidence="2">Uno16</strain>
    </source>
</reference>
<name>A0A402B4W3_9CHLR</name>
<protein>
    <submittedName>
        <fullName evidence="1">Uncharacterized protein</fullName>
    </submittedName>
</protein>
<sequence>MVYDIVAFNPGLSVFSPCVQAYGIINAPLSLKISIVGGPISRHG</sequence>
<evidence type="ECO:0000313" key="2">
    <source>
        <dbReference type="Proteomes" id="UP000287171"/>
    </source>
</evidence>
<keyword evidence="2" id="KW-1185">Reference proteome</keyword>